<protein>
    <submittedName>
        <fullName evidence="1">Uncharacterized protein</fullName>
    </submittedName>
</protein>
<keyword evidence="2" id="KW-1185">Reference proteome</keyword>
<dbReference type="Proteomes" id="UP001060085">
    <property type="component" value="Linkage Group LG04"/>
</dbReference>
<dbReference type="EMBL" id="CM044704">
    <property type="protein sequence ID" value="KAI5669804.1"/>
    <property type="molecule type" value="Genomic_DNA"/>
</dbReference>
<sequence>MRFGDRRFLLFDKGTDDVTYSVFSPPPFVQSKKGQMPSILILMLCILGAAFVFLCYLTILRRYRSNLSSRRRNTSPEDGTQQDFLDENHGSMVIHPIWYINTVGLQQSVIDSIAVFKYKKGEGLIEGTDCSVCLSEFEDDENLRRLPKCSHAFHIDCIDTWLRSHKNCPLCRAPIVCENVPETNETISVPNHSDPLEITTSPGGQPENDQSIDDDENGGQSENEEIKNPHSIVRDNGVRVLSDLADKRLRAVKEQEVQPVRRSISMDAPSASVIYAAIAKIQPVHEEGCSKSEEIKRKKIDSGKEFKPRDAKLIIDKPRKSFSFGRSLQKMPIRMKRSFSSSSSKSSFTRHSRNQQELVPTF</sequence>
<comment type="caution">
    <text evidence="1">The sequence shown here is derived from an EMBL/GenBank/DDBJ whole genome shotgun (WGS) entry which is preliminary data.</text>
</comment>
<organism evidence="1 2">
    <name type="scientific">Catharanthus roseus</name>
    <name type="common">Madagascar periwinkle</name>
    <name type="synonym">Vinca rosea</name>
    <dbReference type="NCBI Taxonomy" id="4058"/>
    <lineage>
        <taxon>Eukaryota</taxon>
        <taxon>Viridiplantae</taxon>
        <taxon>Streptophyta</taxon>
        <taxon>Embryophyta</taxon>
        <taxon>Tracheophyta</taxon>
        <taxon>Spermatophyta</taxon>
        <taxon>Magnoliopsida</taxon>
        <taxon>eudicotyledons</taxon>
        <taxon>Gunneridae</taxon>
        <taxon>Pentapetalae</taxon>
        <taxon>asterids</taxon>
        <taxon>lamiids</taxon>
        <taxon>Gentianales</taxon>
        <taxon>Apocynaceae</taxon>
        <taxon>Rauvolfioideae</taxon>
        <taxon>Vinceae</taxon>
        <taxon>Catharanthinae</taxon>
        <taxon>Catharanthus</taxon>
    </lineage>
</organism>
<reference evidence="2" key="1">
    <citation type="journal article" date="2023" name="Nat. Plants">
        <title>Single-cell RNA sequencing provides a high-resolution roadmap for understanding the multicellular compartmentation of specialized metabolism.</title>
        <authorList>
            <person name="Sun S."/>
            <person name="Shen X."/>
            <person name="Li Y."/>
            <person name="Li Y."/>
            <person name="Wang S."/>
            <person name="Li R."/>
            <person name="Zhang H."/>
            <person name="Shen G."/>
            <person name="Guo B."/>
            <person name="Wei J."/>
            <person name="Xu J."/>
            <person name="St-Pierre B."/>
            <person name="Chen S."/>
            <person name="Sun C."/>
        </authorList>
    </citation>
    <scope>NUCLEOTIDE SEQUENCE [LARGE SCALE GENOMIC DNA]</scope>
</reference>
<gene>
    <name evidence="1" type="ORF">M9H77_19657</name>
</gene>
<evidence type="ECO:0000313" key="1">
    <source>
        <dbReference type="EMBL" id="KAI5669804.1"/>
    </source>
</evidence>
<name>A0ACC0BB14_CATRO</name>
<evidence type="ECO:0000313" key="2">
    <source>
        <dbReference type="Proteomes" id="UP001060085"/>
    </source>
</evidence>
<accession>A0ACC0BB14</accession>
<proteinExistence type="predicted"/>